<dbReference type="AlphaFoldDB" id="A0A8J3YNH3"/>
<reference evidence="1" key="1">
    <citation type="submission" date="2021-01" db="EMBL/GenBank/DDBJ databases">
        <title>Whole genome shotgun sequence of Virgisporangium aliadipatigenens NBRC 105644.</title>
        <authorList>
            <person name="Komaki H."/>
            <person name="Tamura T."/>
        </authorList>
    </citation>
    <scope>NUCLEOTIDE SEQUENCE</scope>
    <source>
        <strain evidence="1">NBRC 105644</strain>
    </source>
</reference>
<proteinExistence type="predicted"/>
<evidence type="ECO:0000313" key="2">
    <source>
        <dbReference type="Proteomes" id="UP000619260"/>
    </source>
</evidence>
<organism evidence="1 2">
    <name type="scientific">Virgisporangium aliadipatigenens</name>
    <dbReference type="NCBI Taxonomy" id="741659"/>
    <lineage>
        <taxon>Bacteria</taxon>
        <taxon>Bacillati</taxon>
        <taxon>Actinomycetota</taxon>
        <taxon>Actinomycetes</taxon>
        <taxon>Micromonosporales</taxon>
        <taxon>Micromonosporaceae</taxon>
        <taxon>Virgisporangium</taxon>
    </lineage>
</organism>
<dbReference type="RefSeq" id="WP_203902285.1">
    <property type="nucleotide sequence ID" value="NZ_BOPF01000022.1"/>
</dbReference>
<dbReference type="Proteomes" id="UP000619260">
    <property type="component" value="Unassembled WGS sequence"/>
</dbReference>
<sequence>MTQVGQDRWVEVSPFRFPYGAEGLAPLRKTMSDETPLRTWSNFVFRNSQGRWHKVYLALGRGRLHLIGPKYYSGALDVDDQRRARARWRPEDSPLKFTLCKAQDFGSKLQVWVHKQRVRILDERAVVQFLGQGSTAVGLLVHDQLSDGVDAECALKIAHDADAVGRLKNEAEVLRQLGSLQVKVLQDRLGMSRDPVRVARLTPPPWP</sequence>
<dbReference type="EMBL" id="BOPF01000022">
    <property type="protein sequence ID" value="GIJ48814.1"/>
    <property type="molecule type" value="Genomic_DNA"/>
</dbReference>
<name>A0A8J3YNH3_9ACTN</name>
<protein>
    <recommendedName>
        <fullName evidence="3">Protein kinase domain-containing protein</fullName>
    </recommendedName>
</protein>
<accession>A0A8J3YNH3</accession>
<gene>
    <name evidence="1" type="ORF">Val02_57000</name>
</gene>
<keyword evidence="2" id="KW-1185">Reference proteome</keyword>
<evidence type="ECO:0000313" key="1">
    <source>
        <dbReference type="EMBL" id="GIJ48814.1"/>
    </source>
</evidence>
<evidence type="ECO:0008006" key="3">
    <source>
        <dbReference type="Google" id="ProtNLM"/>
    </source>
</evidence>
<comment type="caution">
    <text evidence="1">The sequence shown here is derived from an EMBL/GenBank/DDBJ whole genome shotgun (WGS) entry which is preliminary data.</text>
</comment>